<reference evidence="5 6" key="1">
    <citation type="journal article" date="2018" name="Sci. Rep.">
        <title>Genomic signatures of local adaptation to the degree of environmental predictability in rotifers.</title>
        <authorList>
            <person name="Franch-Gras L."/>
            <person name="Hahn C."/>
            <person name="Garcia-Roger E.M."/>
            <person name="Carmona M.J."/>
            <person name="Serra M."/>
            <person name="Gomez A."/>
        </authorList>
    </citation>
    <scope>NUCLEOTIDE SEQUENCE [LARGE SCALE GENOMIC DNA]</scope>
    <source>
        <strain evidence="5">HYR1</strain>
    </source>
</reference>
<feature type="coiled-coil region" evidence="3">
    <location>
        <begin position="157"/>
        <end position="184"/>
    </location>
</feature>
<evidence type="ECO:0000256" key="2">
    <source>
        <dbReference type="ARBA" id="ARBA00023054"/>
    </source>
</evidence>
<feature type="compositionally biased region" description="Low complexity" evidence="4">
    <location>
        <begin position="532"/>
        <end position="544"/>
    </location>
</feature>
<feature type="compositionally biased region" description="Polar residues" evidence="4">
    <location>
        <begin position="550"/>
        <end position="561"/>
    </location>
</feature>
<dbReference type="PANTHER" id="PTHR19212:SF0">
    <property type="entry name" value="LD07988P"/>
    <property type="match status" value="1"/>
</dbReference>
<keyword evidence="2 3" id="KW-0175">Coiled coil</keyword>
<sequence length="623" mass="71773">MSSPNIGSVDLSTSPLSMAARKRLTTGTPVYSPNETLNQMTQEAEARQQDKYTAQREIRAIRAKEMEKQRREDEEREREETSRINRAISINNSKSSTSTSKPRLYSSTSSSSRFDESSEDNPKELKKKITEMEEKFKKHAMFQTQLENDNQKLIYEVDLLKDLIEEHQELIIELRRQFKEKSKELDYQKRSNKDLQTDFIRLKEILKQRDALIEESGLKLYTDYEVKKTSSFNNKTNESDNTVNEIKSVLPAVLLAPDTAKLLDMLGEGTIDDKLRKLFNEKQELKEHNNKLLSEIDEERQKSVKLEKKLISSMNKLSDNQETSQELQDIQRQYTKEINDLKMKLQKVEHENIIIKQDKTRLDTQLKYLQTNFDQLESTEQRLIKEKRDAQREFRELKTKYQDALLENKRLSDRIDSLEFYAKTNNNSSAFHNLIPSTYSNSSSNSTRGRTPAPPVSRPRIGSGSSSISSSSGINYGSAYTPSYDSSSYRSLSRPPSRQSSVERSPGSTDNYNSLLNSSFYGSTHRLSDIGSNSARSRNSSPSRYDSDKWSSYGSTRNISSLPPHPAYDSYSRTKRETSTERSLLRNRREASQERSTPRPSTSSILSKLRRSSFVDNGPSKYY</sequence>
<comment type="caution">
    <text evidence="5">The sequence shown here is derived from an EMBL/GenBank/DDBJ whole genome shotgun (WGS) entry which is preliminary data.</text>
</comment>
<feature type="compositionally biased region" description="Low complexity" evidence="4">
    <location>
        <begin position="461"/>
        <end position="500"/>
    </location>
</feature>
<dbReference type="InterPro" id="IPR019139">
    <property type="entry name" value="LRRFIP1/2"/>
</dbReference>
<dbReference type="EMBL" id="REGN01001795">
    <property type="protein sequence ID" value="RNA32445.1"/>
    <property type="molecule type" value="Genomic_DNA"/>
</dbReference>
<gene>
    <name evidence="5" type="ORF">BpHYR1_004453</name>
</gene>
<feature type="region of interest" description="Disordered" evidence="4">
    <location>
        <begin position="22"/>
        <end position="124"/>
    </location>
</feature>
<dbReference type="Pfam" id="PF09738">
    <property type="entry name" value="LRRFIP"/>
    <property type="match status" value="1"/>
</dbReference>
<evidence type="ECO:0000256" key="3">
    <source>
        <dbReference type="SAM" id="Coils"/>
    </source>
</evidence>
<dbReference type="OrthoDB" id="10028421at2759"/>
<name>A0A3M7S9Y8_BRAPC</name>
<feature type="region of interest" description="Disordered" evidence="4">
    <location>
        <begin position="439"/>
        <end position="623"/>
    </location>
</feature>
<evidence type="ECO:0000256" key="4">
    <source>
        <dbReference type="SAM" id="MobiDB-lite"/>
    </source>
</evidence>
<dbReference type="GO" id="GO:0006355">
    <property type="term" value="P:regulation of DNA-templated transcription"/>
    <property type="evidence" value="ECO:0007669"/>
    <property type="project" value="InterPro"/>
</dbReference>
<feature type="compositionally biased region" description="Basic and acidic residues" evidence="4">
    <location>
        <begin position="572"/>
        <end position="597"/>
    </location>
</feature>
<proteinExistence type="inferred from homology"/>
<dbReference type="AlphaFoldDB" id="A0A3M7S9Y8"/>
<dbReference type="Gene3D" id="1.20.5.4090">
    <property type="match status" value="1"/>
</dbReference>
<dbReference type="Proteomes" id="UP000276133">
    <property type="component" value="Unassembled WGS sequence"/>
</dbReference>
<protein>
    <submittedName>
        <fullName evidence="5">Leucine-rich repeat flightless-interacting 2 isoform X3</fullName>
    </submittedName>
</protein>
<dbReference type="STRING" id="10195.A0A3M7S9Y8"/>
<feature type="compositionally biased region" description="Polar residues" evidence="4">
    <location>
        <begin position="25"/>
        <end position="42"/>
    </location>
</feature>
<evidence type="ECO:0000256" key="1">
    <source>
        <dbReference type="ARBA" id="ARBA00008275"/>
    </source>
</evidence>
<evidence type="ECO:0000313" key="5">
    <source>
        <dbReference type="EMBL" id="RNA32445.1"/>
    </source>
</evidence>
<feature type="coiled-coil region" evidence="3">
    <location>
        <begin position="271"/>
        <end position="414"/>
    </location>
</feature>
<organism evidence="5 6">
    <name type="scientific">Brachionus plicatilis</name>
    <name type="common">Marine rotifer</name>
    <name type="synonym">Brachionus muelleri</name>
    <dbReference type="NCBI Taxonomy" id="10195"/>
    <lineage>
        <taxon>Eukaryota</taxon>
        <taxon>Metazoa</taxon>
        <taxon>Spiralia</taxon>
        <taxon>Gnathifera</taxon>
        <taxon>Rotifera</taxon>
        <taxon>Eurotatoria</taxon>
        <taxon>Monogononta</taxon>
        <taxon>Pseudotrocha</taxon>
        <taxon>Ploima</taxon>
        <taxon>Brachionidae</taxon>
        <taxon>Brachionus</taxon>
    </lineage>
</organism>
<feature type="compositionally biased region" description="Polar residues" evidence="4">
    <location>
        <begin position="502"/>
        <end position="522"/>
    </location>
</feature>
<dbReference type="PANTHER" id="PTHR19212">
    <property type="entry name" value="LEUCINE RICH REPEAT IN FLII INTERACTING PROTEIN"/>
    <property type="match status" value="1"/>
</dbReference>
<feature type="compositionally biased region" description="Low complexity" evidence="4">
    <location>
        <begin position="84"/>
        <end position="112"/>
    </location>
</feature>
<keyword evidence="6" id="KW-1185">Reference proteome</keyword>
<feature type="compositionally biased region" description="Basic and acidic residues" evidence="4">
    <location>
        <begin position="113"/>
        <end position="124"/>
    </location>
</feature>
<comment type="similarity">
    <text evidence="1">Belongs to the LRRFIP family.</text>
</comment>
<evidence type="ECO:0000313" key="6">
    <source>
        <dbReference type="Proteomes" id="UP000276133"/>
    </source>
</evidence>
<feature type="compositionally biased region" description="Basic and acidic residues" evidence="4">
    <location>
        <begin position="44"/>
        <end position="83"/>
    </location>
</feature>
<accession>A0A3M7S9Y8</accession>